<dbReference type="EMBL" id="AJWZ01008256">
    <property type="protein sequence ID" value="EKC54618.1"/>
    <property type="molecule type" value="Genomic_DNA"/>
</dbReference>
<protein>
    <submittedName>
        <fullName evidence="1">NADH dehydrogenase (Quinone)</fullName>
    </submittedName>
</protein>
<organism evidence="1">
    <name type="scientific">human gut metagenome</name>
    <dbReference type="NCBI Taxonomy" id="408170"/>
    <lineage>
        <taxon>unclassified sequences</taxon>
        <taxon>metagenomes</taxon>
        <taxon>organismal metagenomes</taxon>
    </lineage>
</organism>
<gene>
    <name evidence="1" type="ORF">OBE_11991</name>
</gene>
<dbReference type="SUPFAM" id="SSF52833">
    <property type="entry name" value="Thioredoxin-like"/>
    <property type="match status" value="1"/>
</dbReference>
<accession>K1SB48</accession>
<dbReference type="InterPro" id="IPR036249">
    <property type="entry name" value="Thioredoxin-like_sf"/>
</dbReference>
<dbReference type="Gene3D" id="3.40.30.10">
    <property type="entry name" value="Glutaredoxin"/>
    <property type="match status" value="1"/>
</dbReference>
<proteinExistence type="predicted"/>
<feature type="non-terminal residue" evidence="1">
    <location>
        <position position="52"/>
    </location>
</feature>
<name>K1SB48_9ZZZZ</name>
<evidence type="ECO:0000313" key="1">
    <source>
        <dbReference type="EMBL" id="EKC54618.1"/>
    </source>
</evidence>
<reference evidence="1" key="1">
    <citation type="journal article" date="2013" name="Environ. Microbiol.">
        <title>Microbiota from the distal guts of lean and obese adolescents exhibit partial functional redundancy besides clear differences in community structure.</title>
        <authorList>
            <person name="Ferrer M."/>
            <person name="Ruiz A."/>
            <person name="Lanza F."/>
            <person name="Haange S.B."/>
            <person name="Oberbach A."/>
            <person name="Till H."/>
            <person name="Bargiela R."/>
            <person name="Campoy C."/>
            <person name="Segura M.T."/>
            <person name="Richter M."/>
            <person name="von Bergen M."/>
            <person name="Seifert J."/>
            <person name="Suarez A."/>
        </authorList>
    </citation>
    <scope>NUCLEOTIDE SEQUENCE</scope>
</reference>
<sequence>MYRSHVLVCGGTGCTSSNSAAIIEALESEIKKHGLENEVKVVRTGCFGLCAR</sequence>
<comment type="caution">
    <text evidence="1">The sequence shown here is derived from an EMBL/GenBank/DDBJ whole genome shotgun (WGS) entry which is preliminary data.</text>
</comment>
<dbReference type="AlphaFoldDB" id="K1SB48"/>
<dbReference type="CDD" id="cd02980">
    <property type="entry name" value="TRX_Fd_family"/>
    <property type="match status" value="1"/>
</dbReference>